<dbReference type="SUPFAM" id="SSF75304">
    <property type="entry name" value="Amidase signature (AS) enzymes"/>
    <property type="match status" value="1"/>
</dbReference>
<dbReference type="AlphaFoldDB" id="A0A139HYQ1"/>
<keyword evidence="3" id="KW-1185">Reference proteome</keyword>
<accession>A0A139HYQ1</accession>
<evidence type="ECO:0000259" key="1">
    <source>
        <dbReference type="Pfam" id="PF01425"/>
    </source>
</evidence>
<dbReference type="Proteomes" id="UP000070133">
    <property type="component" value="Unassembled WGS sequence"/>
</dbReference>
<dbReference type="PANTHER" id="PTHR42678">
    <property type="entry name" value="AMIDASE"/>
    <property type="match status" value="1"/>
</dbReference>
<reference evidence="2 3" key="1">
    <citation type="submission" date="2015-07" db="EMBL/GenBank/DDBJ databases">
        <title>Comparative genomics of the Sigatoka disease complex on banana suggests a link between parallel evolutionary changes in Pseudocercospora fijiensis and Pseudocercospora eumusae and increased virulence on the banana host.</title>
        <authorList>
            <person name="Chang T.-C."/>
            <person name="Salvucci A."/>
            <person name="Crous P.W."/>
            <person name="Stergiopoulos I."/>
        </authorList>
    </citation>
    <scope>NUCLEOTIDE SEQUENCE [LARGE SCALE GENOMIC DNA]</scope>
    <source>
        <strain evidence="2 3">CBS 114824</strain>
    </source>
</reference>
<dbReference type="PANTHER" id="PTHR42678:SF11">
    <property type="entry name" value="AMIDASE FAMILY PROTEIN"/>
    <property type="match status" value="1"/>
</dbReference>
<dbReference type="EMBL" id="LFZN01000001">
    <property type="protein sequence ID" value="KXT07621.1"/>
    <property type="molecule type" value="Genomic_DNA"/>
</dbReference>
<dbReference type="STRING" id="321146.A0A139HYQ1"/>
<gene>
    <name evidence="2" type="ORF">AC578_10147</name>
</gene>
<evidence type="ECO:0000313" key="2">
    <source>
        <dbReference type="EMBL" id="KXT07621.1"/>
    </source>
</evidence>
<dbReference type="InterPro" id="IPR023631">
    <property type="entry name" value="Amidase_dom"/>
</dbReference>
<dbReference type="Pfam" id="PF01425">
    <property type="entry name" value="Amidase"/>
    <property type="match status" value="1"/>
</dbReference>
<dbReference type="OrthoDB" id="566138at2759"/>
<dbReference type="Gene3D" id="3.90.1300.10">
    <property type="entry name" value="Amidase signature (AS) domain"/>
    <property type="match status" value="1"/>
</dbReference>
<dbReference type="InterPro" id="IPR036928">
    <property type="entry name" value="AS_sf"/>
</dbReference>
<organism evidence="2 3">
    <name type="scientific">Pseudocercospora eumusae</name>
    <dbReference type="NCBI Taxonomy" id="321146"/>
    <lineage>
        <taxon>Eukaryota</taxon>
        <taxon>Fungi</taxon>
        <taxon>Dikarya</taxon>
        <taxon>Ascomycota</taxon>
        <taxon>Pezizomycotina</taxon>
        <taxon>Dothideomycetes</taxon>
        <taxon>Dothideomycetidae</taxon>
        <taxon>Mycosphaerellales</taxon>
        <taxon>Mycosphaerellaceae</taxon>
        <taxon>Pseudocercospora</taxon>
    </lineage>
</organism>
<proteinExistence type="predicted"/>
<name>A0A139HYQ1_9PEZI</name>
<evidence type="ECO:0000313" key="3">
    <source>
        <dbReference type="Proteomes" id="UP000070133"/>
    </source>
</evidence>
<comment type="caution">
    <text evidence="2">The sequence shown here is derived from an EMBL/GenBank/DDBJ whole genome shotgun (WGS) entry which is preliminary data.</text>
</comment>
<feature type="domain" description="Amidase" evidence="1">
    <location>
        <begin position="12"/>
        <end position="95"/>
    </location>
</feature>
<sequence length="116" mass="12593">MSISTGSITSVELVARYLQRIATYDARGPCLNSIPILHEDVFDQAAASDARRATGTLLGALDGIPYTLKYSMKYKGMTCSSGSPALEHVVANEDSLSPNSCENLALYVLVERTRHR</sequence>
<protein>
    <recommendedName>
        <fullName evidence="1">Amidase domain-containing protein</fullName>
    </recommendedName>
</protein>